<protein>
    <recommendedName>
        <fullName evidence="4">Porin</fullName>
    </recommendedName>
</protein>
<sequence length="386" mass="41912">MSIARILIVACATAPTALFAQDITYSLGTEVFGTFDGSDTNQKSEFQPRLSFGLNAEHRFANGLEASLHVQALARIGGGGGDLYVPEATLDYTTGGYDLMVGTDIESWGVTEAAELTDILNQVDLDRNLAGDTRLGQPTLRVSHLSDWGWVAAYYLPYTPERPYAGVFGLDALPVTYETSQEEWEPGFALRYAHNMGDYDFGGFVFHGLDRSPSVIAGAGGPELLYPITTQIGAYGQISLGSTFLRAEVLHNSDRVGFDGTIRAELGYTVEVEHEIYGLLDGQTDLALLAAYTGNSRDDSVQLLQDDFSLGAKLTWNTIASPELTLLATMDAGNGTSFVTLGYERRINDAMTVELEAVTFFNVDDTDTLSPLDDAGYIRAAMTYRF</sequence>
<dbReference type="SUPFAM" id="SSF56935">
    <property type="entry name" value="Porins"/>
    <property type="match status" value="1"/>
</dbReference>
<evidence type="ECO:0000313" key="3">
    <source>
        <dbReference type="Proteomes" id="UP000220034"/>
    </source>
</evidence>
<name>A0A2C9CUS6_9RHOB</name>
<keyword evidence="1" id="KW-0732">Signal</keyword>
<dbReference type="EMBL" id="OCTN01000007">
    <property type="protein sequence ID" value="SOH95007.1"/>
    <property type="molecule type" value="Genomic_DNA"/>
</dbReference>
<accession>A0A2C9CUS6</accession>
<evidence type="ECO:0000256" key="1">
    <source>
        <dbReference type="SAM" id="SignalP"/>
    </source>
</evidence>
<evidence type="ECO:0008006" key="4">
    <source>
        <dbReference type="Google" id="ProtNLM"/>
    </source>
</evidence>
<dbReference type="AlphaFoldDB" id="A0A2C9CUS6"/>
<gene>
    <name evidence="2" type="ORF">SAMN06273572_10728</name>
</gene>
<reference evidence="3" key="1">
    <citation type="submission" date="2017-09" db="EMBL/GenBank/DDBJ databases">
        <authorList>
            <person name="Varghese N."/>
            <person name="Submissions S."/>
        </authorList>
    </citation>
    <scope>NUCLEOTIDE SEQUENCE [LARGE SCALE GENOMIC DNA]</scope>
    <source>
        <strain evidence="3">C7</strain>
    </source>
</reference>
<dbReference type="RefSeq" id="WP_145996752.1">
    <property type="nucleotide sequence ID" value="NZ_OCTN01000007.1"/>
</dbReference>
<dbReference type="Proteomes" id="UP000220034">
    <property type="component" value="Unassembled WGS sequence"/>
</dbReference>
<feature type="chain" id="PRO_5013129996" description="Porin" evidence="1">
    <location>
        <begin position="21"/>
        <end position="386"/>
    </location>
</feature>
<keyword evidence="3" id="KW-1185">Reference proteome</keyword>
<organism evidence="2 3">
    <name type="scientific">Pontivivens marinum</name>
    <dbReference type="NCBI Taxonomy" id="1690039"/>
    <lineage>
        <taxon>Bacteria</taxon>
        <taxon>Pseudomonadati</taxon>
        <taxon>Pseudomonadota</taxon>
        <taxon>Alphaproteobacteria</taxon>
        <taxon>Rhodobacterales</taxon>
        <taxon>Paracoccaceae</taxon>
        <taxon>Pontivivens</taxon>
    </lineage>
</organism>
<evidence type="ECO:0000313" key="2">
    <source>
        <dbReference type="EMBL" id="SOH95007.1"/>
    </source>
</evidence>
<proteinExistence type="predicted"/>
<dbReference type="OrthoDB" id="1188513at2"/>
<feature type="signal peptide" evidence="1">
    <location>
        <begin position="1"/>
        <end position="20"/>
    </location>
</feature>